<dbReference type="KEGG" id="rpy:Y013_04910"/>
<dbReference type="HOGENOM" id="CLU_3084217_0_0_11"/>
<reference evidence="1 2" key="1">
    <citation type="journal article" date="2014" name="Genome Announc.">
        <title>Complete Genome of Rhodococcus pyridinivorans SB3094, a Methyl-Ethyl-Ketone-Degrading Bacterium Used for Bioaugmentation.</title>
        <authorList>
            <person name="Dueholm M.S."/>
            <person name="Albertsen M."/>
            <person name="D'Imperio S."/>
            <person name="Tale V.P."/>
            <person name="Lewis D."/>
            <person name="Nielsen P.H."/>
            <person name="Nielsen J.L."/>
        </authorList>
    </citation>
    <scope>NUCLEOTIDE SEQUENCE [LARGE SCALE GENOMIC DNA]</scope>
    <source>
        <strain evidence="1 2">SB3094</strain>
    </source>
</reference>
<dbReference type="AlphaFoldDB" id="V9XMK9"/>
<organism evidence="1 2">
    <name type="scientific">Rhodococcus pyridinivorans SB3094</name>
    <dbReference type="NCBI Taxonomy" id="1435356"/>
    <lineage>
        <taxon>Bacteria</taxon>
        <taxon>Bacillati</taxon>
        <taxon>Actinomycetota</taxon>
        <taxon>Actinomycetes</taxon>
        <taxon>Mycobacteriales</taxon>
        <taxon>Nocardiaceae</taxon>
        <taxon>Rhodococcus</taxon>
    </lineage>
</organism>
<proteinExistence type="predicted"/>
<evidence type="ECO:0000313" key="1">
    <source>
        <dbReference type="EMBL" id="AHD23638.1"/>
    </source>
</evidence>
<name>V9XMK9_9NOCA</name>
<dbReference type="EMBL" id="CP006996">
    <property type="protein sequence ID" value="AHD23638.1"/>
    <property type="molecule type" value="Genomic_DNA"/>
</dbReference>
<protein>
    <submittedName>
        <fullName evidence="1">Uncharacterized protein</fullName>
    </submittedName>
</protein>
<accession>V9XMK9</accession>
<gene>
    <name evidence="1" type="ORF">Y013_04910</name>
</gene>
<evidence type="ECO:0000313" key="2">
    <source>
        <dbReference type="Proteomes" id="UP000018781"/>
    </source>
</evidence>
<dbReference type="Proteomes" id="UP000018781">
    <property type="component" value="Chromosome"/>
</dbReference>
<sequence length="52" mass="5413">MRTFGSEGRVLAVSGVEDRLVVEAVEDLGLDVAEERSEGVVVRGLADAAGEP</sequence>